<keyword evidence="2" id="KW-0472">Membrane</keyword>
<dbReference type="eggNOG" id="ENOG502S02A">
    <property type="taxonomic scope" value="Eukaryota"/>
</dbReference>
<reference evidence="3" key="2">
    <citation type="submission" date="2015-06" db="UniProtKB">
        <authorList>
            <consortium name="EnsemblProtists"/>
        </authorList>
    </citation>
    <scope>IDENTIFICATION</scope>
    <source>
        <strain evidence="3">Pr102</strain>
    </source>
</reference>
<sequence length="395" mass="42309">MPASSNSSHRDARSNGSSSSGSVGSVGSATISGPYRVGNSDGDSCSYHALQDDATCRQPRTCYECLNSDVAGVSDGCLLAPSGFCEDMTSYEWTLDYRRNTTGEDLSVTGWYNYFPSANSSYCEPTDEACVLCDELVNNGSLGQASHYGYKTDNVSTEVERQLCLGTDGCVCVMACETDTWEANMPAECDANGSASGNNASGTDATSYSTMLIFYLVLQVVLLGVFMYRRGLCRRMTRQRPPPQPEGPYNDVNAISSPSNRLRLSGWRAMQSTLIEREKKQRANQPQYMSSPRVEGATCQVEGPTTTTGQSLSPQSSTRNNDSTQAAYTQVQDGPQVCSRPRNDSLSTTQSASISSDVVVVDGSSYEGSAAGAGVTRVERTSSTVAMLEARRDAA</sequence>
<dbReference type="AlphaFoldDB" id="H3GWM4"/>
<feature type="region of interest" description="Disordered" evidence="1">
    <location>
        <begin position="237"/>
        <end position="257"/>
    </location>
</feature>
<feature type="transmembrane region" description="Helical" evidence="2">
    <location>
        <begin position="208"/>
        <end position="228"/>
    </location>
</feature>
<dbReference type="RefSeq" id="XP_067740146.1">
    <property type="nucleotide sequence ID" value="XM_067882557.1"/>
</dbReference>
<feature type="region of interest" description="Disordered" evidence="1">
    <location>
        <begin position="1"/>
        <end position="26"/>
    </location>
</feature>
<dbReference type="VEuPathDB" id="FungiDB:KRP22_13960"/>
<dbReference type="HOGENOM" id="CLU_056655_0_0_1"/>
<dbReference type="EnsemblProtists" id="Phyra81889">
    <property type="protein sequence ID" value="Phyra81889"/>
    <property type="gene ID" value="Phyra81889"/>
</dbReference>
<dbReference type="OrthoDB" id="148820at2759"/>
<proteinExistence type="predicted"/>
<keyword evidence="2" id="KW-0812">Transmembrane</keyword>
<evidence type="ECO:0000313" key="3">
    <source>
        <dbReference type="EnsemblProtists" id="Phyra81889"/>
    </source>
</evidence>
<feature type="compositionally biased region" description="Polar residues" evidence="1">
    <location>
        <begin position="303"/>
        <end position="333"/>
    </location>
</feature>
<reference evidence="4" key="1">
    <citation type="journal article" date="2006" name="Science">
        <title>Phytophthora genome sequences uncover evolutionary origins and mechanisms of pathogenesis.</title>
        <authorList>
            <person name="Tyler B.M."/>
            <person name="Tripathy S."/>
            <person name="Zhang X."/>
            <person name="Dehal P."/>
            <person name="Jiang R.H."/>
            <person name="Aerts A."/>
            <person name="Arredondo F.D."/>
            <person name="Baxter L."/>
            <person name="Bensasson D."/>
            <person name="Beynon J.L."/>
            <person name="Chapman J."/>
            <person name="Damasceno C.M."/>
            <person name="Dorrance A.E."/>
            <person name="Dou D."/>
            <person name="Dickerman A.W."/>
            <person name="Dubchak I.L."/>
            <person name="Garbelotto M."/>
            <person name="Gijzen M."/>
            <person name="Gordon S.G."/>
            <person name="Govers F."/>
            <person name="Grunwald N.J."/>
            <person name="Huang W."/>
            <person name="Ivors K.L."/>
            <person name="Jones R.W."/>
            <person name="Kamoun S."/>
            <person name="Krampis K."/>
            <person name="Lamour K.H."/>
            <person name="Lee M.K."/>
            <person name="McDonald W.H."/>
            <person name="Medina M."/>
            <person name="Meijer H.J."/>
            <person name="Nordberg E.K."/>
            <person name="Maclean D.J."/>
            <person name="Ospina-Giraldo M.D."/>
            <person name="Morris P.F."/>
            <person name="Phuntumart V."/>
            <person name="Putnam N.H."/>
            <person name="Rash S."/>
            <person name="Rose J.K."/>
            <person name="Sakihama Y."/>
            <person name="Salamov A.A."/>
            <person name="Savidor A."/>
            <person name="Scheuring C.F."/>
            <person name="Smith B.M."/>
            <person name="Sobral B.W."/>
            <person name="Terry A."/>
            <person name="Torto-Alalibo T.A."/>
            <person name="Win J."/>
            <person name="Xu Z."/>
            <person name="Zhang H."/>
            <person name="Grigoriev I.V."/>
            <person name="Rokhsar D.S."/>
            <person name="Boore J.L."/>
        </authorList>
    </citation>
    <scope>NUCLEOTIDE SEQUENCE [LARGE SCALE GENOMIC DNA]</scope>
    <source>
        <strain evidence="4">Pr102</strain>
    </source>
</reference>
<keyword evidence="4" id="KW-1185">Reference proteome</keyword>
<dbReference type="GeneID" id="94218319"/>
<feature type="compositionally biased region" description="Low complexity" evidence="1">
    <location>
        <begin position="345"/>
        <end position="357"/>
    </location>
</feature>
<dbReference type="EMBL" id="DS566062">
    <property type="status" value="NOT_ANNOTATED_CDS"/>
    <property type="molecule type" value="Genomic_DNA"/>
</dbReference>
<dbReference type="VEuPathDB" id="FungiDB:KRP23_11975"/>
<dbReference type="InParanoid" id="H3GWM4"/>
<evidence type="ECO:0000256" key="1">
    <source>
        <dbReference type="SAM" id="MobiDB-lite"/>
    </source>
</evidence>
<accession>H3GWM4</accession>
<evidence type="ECO:0000256" key="2">
    <source>
        <dbReference type="SAM" id="Phobius"/>
    </source>
</evidence>
<evidence type="ECO:0000313" key="4">
    <source>
        <dbReference type="Proteomes" id="UP000005238"/>
    </source>
</evidence>
<dbReference type="OMA" id="QPRTCYE"/>
<protein>
    <submittedName>
        <fullName evidence="3">Uncharacterized protein</fullName>
    </submittedName>
</protein>
<feature type="compositionally biased region" description="Low complexity" evidence="1">
    <location>
        <begin position="14"/>
        <end position="26"/>
    </location>
</feature>
<dbReference type="Proteomes" id="UP000005238">
    <property type="component" value="Unassembled WGS sequence"/>
</dbReference>
<feature type="region of interest" description="Disordered" evidence="1">
    <location>
        <begin position="278"/>
        <end position="357"/>
    </location>
</feature>
<name>H3GWM4_PHYRM</name>
<keyword evidence="2" id="KW-1133">Transmembrane helix</keyword>
<organism evidence="3 4">
    <name type="scientific">Phytophthora ramorum</name>
    <name type="common">Sudden oak death agent</name>
    <dbReference type="NCBI Taxonomy" id="164328"/>
    <lineage>
        <taxon>Eukaryota</taxon>
        <taxon>Sar</taxon>
        <taxon>Stramenopiles</taxon>
        <taxon>Oomycota</taxon>
        <taxon>Peronosporomycetes</taxon>
        <taxon>Peronosporales</taxon>
        <taxon>Peronosporaceae</taxon>
        <taxon>Phytophthora</taxon>
    </lineage>
</organism>